<evidence type="ECO:0000256" key="1">
    <source>
        <dbReference type="SAM" id="MobiDB-lite"/>
    </source>
</evidence>
<dbReference type="Proteomes" id="UP000593567">
    <property type="component" value="Unassembled WGS sequence"/>
</dbReference>
<gene>
    <name evidence="3" type="ORF">EB796_014481</name>
</gene>
<evidence type="ECO:0000313" key="3">
    <source>
        <dbReference type="EMBL" id="KAF6027211.1"/>
    </source>
</evidence>
<evidence type="ECO:0000313" key="4">
    <source>
        <dbReference type="Proteomes" id="UP000593567"/>
    </source>
</evidence>
<reference evidence="3" key="1">
    <citation type="submission" date="2020-06" db="EMBL/GenBank/DDBJ databases">
        <title>Draft genome of Bugula neritina, a colonial animal packing powerful symbionts and potential medicines.</title>
        <authorList>
            <person name="Rayko M."/>
        </authorList>
    </citation>
    <scope>NUCLEOTIDE SEQUENCE [LARGE SCALE GENOMIC DNA]</scope>
    <source>
        <strain evidence="3">Kwan_BN1</strain>
    </source>
</reference>
<evidence type="ECO:0000256" key="2">
    <source>
        <dbReference type="SAM" id="Phobius"/>
    </source>
</evidence>
<keyword evidence="4" id="KW-1185">Reference proteome</keyword>
<keyword evidence="2" id="KW-0472">Membrane</keyword>
<feature type="compositionally biased region" description="Low complexity" evidence="1">
    <location>
        <begin position="127"/>
        <end position="145"/>
    </location>
</feature>
<feature type="region of interest" description="Disordered" evidence="1">
    <location>
        <begin position="253"/>
        <end position="298"/>
    </location>
</feature>
<keyword evidence="2" id="KW-1133">Transmembrane helix</keyword>
<dbReference type="EMBL" id="VXIV02002120">
    <property type="protein sequence ID" value="KAF6027211.1"/>
    <property type="molecule type" value="Genomic_DNA"/>
</dbReference>
<comment type="caution">
    <text evidence="3">The sequence shown here is derived from an EMBL/GenBank/DDBJ whole genome shotgun (WGS) entry which is preliminary data.</text>
</comment>
<proteinExistence type="predicted"/>
<feature type="region of interest" description="Disordered" evidence="1">
    <location>
        <begin position="409"/>
        <end position="435"/>
    </location>
</feature>
<organism evidence="3 4">
    <name type="scientific">Bugula neritina</name>
    <name type="common">Brown bryozoan</name>
    <name type="synonym">Sertularia neritina</name>
    <dbReference type="NCBI Taxonomy" id="10212"/>
    <lineage>
        <taxon>Eukaryota</taxon>
        <taxon>Metazoa</taxon>
        <taxon>Spiralia</taxon>
        <taxon>Lophotrochozoa</taxon>
        <taxon>Bryozoa</taxon>
        <taxon>Gymnolaemata</taxon>
        <taxon>Cheilostomatida</taxon>
        <taxon>Flustrina</taxon>
        <taxon>Buguloidea</taxon>
        <taxon>Bugulidae</taxon>
        <taxon>Bugula</taxon>
    </lineage>
</organism>
<protein>
    <submittedName>
        <fullName evidence="3">Uncharacterized protein</fullName>
    </submittedName>
</protein>
<accession>A0A7J7JNJ8</accession>
<feature type="transmembrane region" description="Helical" evidence="2">
    <location>
        <begin position="344"/>
        <end position="367"/>
    </location>
</feature>
<dbReference type="AlphaFoldDB" id="A0A7J7JNJ8"/>
<name>A0A7J7JNJ8_BUGNE</name>
<feature type="region of interest" description="Disordered" evidence="1">
    <location>
        <begin position="126"/>
        <end position="145"/>
    </location>
</feature>
<sequence>MEWCTLKELKACADNLRHTLFAEKKHITMFYIRELPDNKGPKYEEMLRAYKMLESRYQWAKGQLMELMKATKLDEDLVAQMTINGSSTLSSSSLATGFVTASNTTQKHNVTTTMQIVSTTKPTASSTLAIQTTTPPTTTQQTTTQQTTTQQTTTQQITTVQTTTLLATTQPTTTLPTTTVQTTTQQTTTLPTTTLPTTTVQTTTLQTTTLPTTTQPTTTVPATTQPTTTLQTTTQQLHNQQLHYQQLQPTTTLQTTTQPTTTLPTTTAPSPTTTTLQVTTTRSTAAPVTTPTTTRQTTTTEPVITPLITEVRQTTTPRTTTTLLPPIQVNEIVVTRKLYNASMVFTYFSGMIFGFLSLIIVYVRLVYMKRPRHRFYDQNNPYLPSEEDKTSLRVDPWFYYRLFGQKPRTQKTTSKAATSSPQQDDNDPEYEGQQASNGDVLSAMSARNHLFAPQVASSTVHYVAQQSNATSFLPSENVQLSAPYNGESTEQFATKVN</sequence>
<feature type="compositionally biased region" description="Low complexity" evidence="1">
    <location>
        <begin position="411"/>
        <end position="420"/>
    </location>
</feature>
<keyword evidence="2" id="KW-0812">Transmembrane</keyword>